<evidence type="ECO:0000313" key="2">
    <source>
        <dbReference type="Proteomes" id="UP000182725"/>
    </source>
</evidence>
<evidence type="ECO:0000313" key="1">
    <source>
        <dbReference type="EMBL" id="SEE89898.1"/>
    </source>
</evidence>
<dbReference type="EMBL" id="FNTV01000001">
    <property type="protein sequence ID" value="SEE89898.1"/>
    <property type="molecule type" value="Genomic_DNA"/>
</dbReference>
<sequence>MATTGIVRHWHGEDGWGVIDSDEPRRRPRQHRRGLHLRADTELRRLTHATDGYQNFNVGAARYSGCMASKTDPRAPRLTPLALHDLVENDDAFFGPGETYDGQRFDRPAFDEGNLTSTDFLECELNGPTLNDAELRGVRFRGTALNDSFAPIMKGARTSWRDTEITSPRWGSAELYDSSWQSVRIDGGKIDFLNLRASKIIDLQISDCIIGELDLGGANITRMALKNCRIGTLDLQQALIKGLDLRTTDFRTLNGIGSMAGVVVDDYQLGLLAPMLAAHLGIAVE</sequence>
<dbReference type="Gene3D" id="2.160.20.80">
    <property type="entry name" value="E3 ubiquitin-protein ligase SopA"/>
    <property type="match status" value="1"/>
</dbReference>
<accession>A0A1H5MNC5</accession>
<dbReference type="SUPFAM" id="SSF141571">
    <property type="entry name" value="Pentapeptide repeat-like"/>
    <property type="match status" value="1"/>
</dbReference>
<organism evidence="1 2">
    <name type="scientific">Arthrobacter alpinus</name>
    <dbReference type="NCBI Taxonomy" id="656366"/>
    <lineage>
        <taxon>Bacteria</taxon>
        <taxon>Bacillati</taxon>
        <taxon>Actinomycetota</taxon>
        <taxon>Actinomycetes</taxon>
        <taxon>Micrococcales</taxon>
        <taxon>Micrococcaceae</taxon>
        <taxon>Arthrobacter</taxon>
    </lineage>
</organism>
<proteinExistence type="predicted"/>
<protein>
    <submittedName>
        <fullName evidence="1">Uncharacterized protein YjbI, contains pentapeptide repeats</fullName>
    </submittedName>
</protein>
<reference evidence="1 2" key="1">
    <citation type="submission" date="2016-10" db="EMBL/GenBank/DDBJ databases">
        <authorList>
            <person name="de Groot N.N."/>
        </authorList>
    </citation>
    <scope>NUCLEOTIDE SEQUENCE [LARGE SCALE GENOMIC DNA]</scope>
    <source>
        <strain evidence="1 2">DSM 22274</strain>
    </source>
</reference>
<dbReference type="AlphaFoldDB" id="A0A1H5MNC5"/>
<gene>
    <name evidence="1" type="ORF">SAMN04489740_2999</name>
</gene>
<dbReference type="Proteomes" id="UP000182725">
    <property type="component" value="Unassembled WGS sequence"/>
</dbReference>
<name>A0A1H5MNC5_9MICC</name>